<dbReference type="AlphaFoldDB" id="A0A7W6PBU8"/>
<accession>A0A7W6PBU8</accession>
<dbReference type="Proteomes" id="UP000530571">
    <property type="component" value="Unassembled WGS sequence"/>
</dbReference>
<evidence type="ECO:0000313" key="2">
    <source>
        <dbReference type="EMBL" id="MBB4122787.1"/>
    </source>
</evidence>
<dbReference type="PANTHER" id="PTHR43610:SF1">
    <property type="entry name" value="N-ACETYLTRANSFERASE DOMAIN-CONTAINING PROTEIN"/>
    <property type="match status" value="1"/>
</dbReference>
<name>A0A7W6PBU8_9HYPH</name>
<dbReference type="Pfam" id="PF00583">
    <property type="entry name" value="Acetyltransf_1"/>
    <property type="match status" value="1"/>
</dbReference>
<keyword evidence="3" id="KW-1185">Reference proteome</keyword>
<sequence>MPTEDLQLEPFSRSHFDIVAGWFADARVAALWGGTQLPFPFCYDQLCEGSADMLGSKPALACFSARYGGKLAGHGQIAFDRLNGVSRLCRIAIAPELRGTGLSRPLLGLLVDEAFNEPDIMRVELNVYDLNEAAIRAYRALGFVEEGVRRSSARFGDERWNTVMMGLLRADWEKTRRDCAGNAAQKG</sequence>
<evidence type="ECO:0000259" key="1">
    <source>
        <dbReference type="PROSITE" id="PS51186"/>
    </source>
</evidence>
<evidence type="ECO:0000313" key="3">
    <source>
        <dbReference type="Proteomes" id="UP000530571"/>
    </source>
</evidence>
<dbReference type="InterPro" id="IPR016181">
    <property type="entry name" value="Acyl_CoA_acyltransferase"/>
</dbReference>
<dbReference type="SUPFAM" id="SSF55729">
    <property type="entry name" value="Acyl-CoA N-acyltransferases (Nat)"/>
    <property type="match status" value="1"/>
</dbReference>
<dbReference type="EMBL" id="JACIDZ010000008">
    <property type="protein sequence ID" value="MBB4122787.1"/>
    <property type="molecule type" value="Genomic_DNA"/>
</dbReference>
<dbReference type="PROSITE" id="PS51186">
    <property type="entry name" value="GNAT"/>
    <property type="match status" value="1"/>
</dbReference>
<dbReference type="GO" id="GO:0016747">
    <property type="term" value="F:acyltransferase activity, transferring groups other than amino-acyl groups"/>
    <property type="evidence" value="ECO:0007669"/>
    <property type="project" value="InterPro"/>
</dbReference>
<keyword evidence="2" id="KW-0808">Transferase</keyword>
<protein>
    <submittedName>
        <fullName evidence="2">RimJ/RimL family protein N-acetyltransferase</fullName>
    </submittedName>
</protein>
<comment type="caution">
    <text evidence="2">The sequence shown here is derived from an EMBL/GenBank/DDBJ whole genome shotgun (WGS) entry which is preliminary data.</text>
</comment>
<proteinExistence type="predicted"/>
<dbReference type="Gene3D" id="3.40.630.30">
    <property type="match status" value="1"/>
</dbReference>
<gene>
    <name evidence="2" type="ORF">GGR30_002721</name>
</gene>
<dbReference type="InterPro" id="IPR000182">
    <property type="entry name" value="GNAT_dom"/>
</dbReference>
<dbReference type="RefSeq" id="WP_183487085.1">
    <property type="nucleotide sequence ID" value="NZ_JACIDZ010000008.1"/>
</dbReference>
<organism evidence="2 3">
    <name type="scientific">Martelella radicis</name>
    <dbReference type="NCBI Taxonomy" id="1397476"/>
    <lineage>
        <taxon>Bacteria</taxon>
        <taxon>Pseudomonadati</taxon>
        <taxon>Pseudomonadota</taxon>
        <taxon>Alphaproteobacteria</taxon>
        <taxon>Hyphomicrobiales</taxon>
        <taxon>Aurantimonadaceae</taxon>
        <taxon>Martelella</taxon>
    </lineage>
</organism>
<reference evidence="2 3" key="1">
    <citation type="submission" date="2020-08" db="EMBL/GenBank/DDBJ databases">
        <title>Genomic Encyclopedia of Type Strains, Phase IV (KMG-IV): sequencing the most valuable type-strain genomes for metagenomic binning, comparative biology and taxonomic classification.</title>
        <authorList>
            <person name="Goeker M."/>
        </authorList>
    </citation>
    <scope>NUCLEOTIDE SEQUENCE [LARGE SCALE GENOMIC DNA]</scope>
    <source>
        <strain evidence="2 3">DSM 28101</strain>
    </source>
</reference>
<feature type="domain" description="N-acetyltransferase" evidence="1">
    <location>
        <begin position="6"/>
        <end position="170"/>
    </location>
</feature>
<dbReference type="PANTHER" id="PTHR43610">
    <property type="entry name" value="BLL6696 PROTEIN"/>
    <property type="match status" value="1"/>
</dbReference>